<feature type="site" description="Transition state stabilizer" evidence="14">
    <location>
        <position position="10"/>
    </location>
</feature>
<comment type="similarity">
    <text evidence="14">In the N-terminal section; belongs to the IspD/TarI cytidylyltransferase family. IspD subfamily.</text>
</comment>
<protein>
    <recommendedName>
        <fullName evidence="14">Bifunctional enzyme IspD/IspF</fullName>
    </recommendedName>
    <domain>
        <recommendedName>
            <fullName evidence="14">2-C-methyl-D-erythritol 4-phosphate cytidylyltransferase</fullName>
            <ecNumber evidence="14">2.7.7.60</ecNumber>
        </recommendedName>
        <alternativeName>
            <fullName evidence="14">4-diphosphocytidyl-2C-methyl-D-erythritol synthase</fullName>
        </alternativeName>
        <alternativeName>
            <fullName evidence="14">MEP cytidylyltransferase</fullName>
            <shortName evidence="14">MCT</shortName>
        </alternativeName>
    </domain>
    <domain>
        <recommendedName>
            <fullName evidence="14">2-C-methyl-D-erythritol 2,4-cyclodiphosphate synthase</fullName>
            <shortName evidence="14">MECDP-synthase</shortName>
            <shortName evidence="14">MECPP-synthase</shortName>
            <shortName evidence="14">MECPS</shortName>
            <ecNumber evidence="14">4.6.1.12</ecNumber>
        </recommendedName>
    </domain>
</protein>
<dbReference type="InterPro" id="IPR018294">
    <property type="entry name" value="ISPD_synthase_CS"/>
</dbReference>
<dbReference type="HAMAP" id="MF_01520">
    <property type="entry name" value="IspDF"/>
    <property type="match status" value="1"/>
</dbReference>
<dbReference type="HAMAP" id="MF_00108">
    <property type="entry name" value="IspD"/>
    <property type="match status" value="1"/>
</dbReference>
<dbReference type="PANTHER" id="PTHR43181">
    <property type="entry name" value="2-C-METHYL-D-ERYTHRITOL 2,4-CYCLODIPHOSPHATE SYNTHASE, CHLOROPLASTIC"/>
    <property type="match status" value="1"/>
</dbReference>
<dbReference type="InterPro" id="IPR036571">
    <property type="entry name" value="MECDP_synthase_sf"/>
</dbReference>
<evidence type="ECO:0000256" key="5">
    <source>
        <dbReference type="ARBA" id="ARBA00004787"/>
    </source>
</evidence>
<dbReference type="NCBIfam" id="TIGR00453">
    <property type="entry name" value="ispD"/>
    <property type="match status" value="1"/>
</dbReference>
<evidence type="ECO:0000256" key="4">
    <source>
        <dbReference type="ARBA" id="ARBA00004709"/>
    </source>
</evidence>
<evidence type="ECO:0000256" key="7">
    <source>
        <dbReference type="ARBA" id="ARBA00009789"/>
    </source>
</evidence>
<dbReference type="AlphaFoldDB" id="A0A1Y5T617"/>
<dbReference type="PROSITE" id="PS01350">
    <property type="entry name" value="ISPF"/>
    <property type="match status" value="1"/>
</dbReference>
<evidence type="ECO:0000256" key="3">
    <source>
        <dbReference type="ARBA" id="ARBA00001968"/>
    </source>
</evidence>
<dbReference type="EMBL" id="FWFR01000002">
    <property type="protein sequence ID" value="SLN54637.1"/>
    <property type="molecule type" value="Genomic_DNA"/>
</dbReference>
<feature type="binding site" evidence="14">
    <location>
        <begin position="254"/>
        <end position="255"/>
    </location>
    <ligand>
        <name>4-CDP-2-C-methyl-D-erythritol 2-phosphate</name>
        <dbReference type="ChEBI" id="CHEBI:57919"/>
    </ligand>
</feature>
<keyword evidence="9 14" id="KW-0548">Nucleotidyltransferase</keyword>
<evidence type="ECO:0000256" key="2">
    <source>
        <dbReference type="ARBA" id="ARBA00001282"/>
    </source>
</evidence>
<evidence type="ECO:0000256" key="10">
    <source>
        <dbReference type="ARBA" id="ARBA00022723"/>
    </source>
</evidence>
<name>A0A1Y5T617_9PROT</name>
<feature type="binding site" evidence="14">
    <location>
        <position position="359"/>
    </location>
    <ligand>
        <name>4-CDP-2-C-methyl-D-erythritol 2-phosphate</name>
        <dbReference type="ChEBI" id="CHEBI:57919"/>
    </ligand>
</feature>
<dbReference type="Gene3D" id="3.30.1330.50">
    <property type="entry name" value="2-C-methyl-D-erythritol 2,4-cyclodiphosphate synthase"/>
    <property type="match status" value="1"/>
</dbReference>
<dbReference type="SUPFAM" id="SSF69765">
    <property type="entry name" value="IpsF-like"/>
    <property type="match status" value="1"/>
</dbReference>
<comment type="cofactor">
    <cofactor evidence="3 14">
        <name>a divalent metal cation</name>
        <dbReference type="ChEBI" id="CHEBI:60240"/>
    </cofactor>
</comment>
<dbReference type="FunCoup" id="A0A1Y5T617">
    <property type="interactions" value="511"/>
</dbReference>
<dbReference type="InterPro" id="IPR020555">
    <property type="entry name" value="MECDP_synthase_CS"/>
</dbReference>
<dbReference type="Pfam" id="PF01128">
    <property type="entry name" value="IspD"/>
    <property type="match status" value="1"/>
</dbReference>
<comment type="function">
    <text evidence="14">Bifunctional enzyme that catalyzes the formation of 4-diphosphocytidyl-2-C-methyl-D-erythritol from CTP and 2-C-methyl-D-erythritol 4-phosphate (MEP) (IspD), and catalyzes the conversion of 4-diphosphocytidyl-2-C-methyl-D-erythritol 2-phosphate (CDP-ME2P) to 2-C-methyl-D-erythritol 2,4-cyclodiphosphate (ME-CPP) with a corresponding release of cytidine 5-monophosphate (CMP) (IspF).</text>
</comment>
<proteinExistence type="inferred from homology"/>
<dbReference type="InterPro" id="IPR034683">
    <property type="entry name" value="IspD/TarI"/>
</dbReference>
<feature type="site" description="Transition state stabilizer" evidence="14">
    <location>
        <position position="254"/>
    </location>
</feature>
<dbReference type="FunFam" id="3.90.550.10:FF:000003">
    <property type="entry name" value="2-C-methyl-D-erythritol 4-phosphate cytidylyltransferase"/>
    <property type="match status" value="1"/>
</dbReference>
<dbReference type="InParanoid" id="A0A1Y5T617"/>
<feature type="site" description="Transition state stabilizer" evidence="14">
    <location>
        <position position="17"/>
    </location>
</feature>
<feature type="binding site" evidence="14">
    <location>
        <position position="230"/>
    </location>
    <ligand>
        <name>a divalent metal cation</name>
        <dbReference type="ChEBI" id="CHEBI:60240"/>
    </ligand>
</feature>
<evidence type="ECO:0000313" key="17">
    <source>
        <dbReference type="Proteomes" id="UP000193200"/>
    </source>
</evidence>
<dbReference type="HAMAP" id="MF_00107">
    <property type="entry name" value="IspF"/>
    <property type="match status" value="1"/>
</dbReference>
<dbReference type="Gene3D" id="3.90.550.10">
    <property type="entry name" value="Spore Coat Polysaccharide Biosynthesis Protein SpsA, Chain A"/>
    <property type="match status" value="1"/>
</dbReference>
<keyword evidence="12 14" id="KW-0456">Lyase</keyword>
<feature type="binding site" evidence="14">
    <location>
        <begin position="276"/>
        <end position="278"/>
    </location>
    <ligand>
        <name>4-CDP-2-C-methyl-D-erythritol 2-phosphate</name>
        <dbReference type="ChEBI" id="CHEBI:57919"/>
    </ligand>
</feature>
<evidence type="ECO:0000256" key="13">
    <source>
        <dbReference type="ARBA" id="ARBA00023268"/>
    </source>
</evidence>
<dbReference type="GO" id="GO:0008685">
    <property type="term" value="F:2-C-methyl-D-erythritol 2,4-cyclodiphosphate synthase activity"/>
    <property type="evidence" value="ECO:0007669"/>
    <property type="project" value="UniProtKB-UniRule"/>
</dbReference>
<evidence type="ECO:0000256" key="11">
    <source>
        <dbReference type="ARBA" id="ARBA00023229"/>
    </source>
</evidence>
<dbReference type="GO" id="GO:0046872">
    <property type="term" value="F:metal ion binding"/>
    <property type="evidence" value="ECO:0007669"/>
    <property type="project" value="UniProtKB-KW"/>
</dbReference>
<reference evidence="16 17" key="1">
    <citation type="submission" date="2017-03" db="EMBL/GenBank/DDBJ databases">
        <authorList>
            <person name="Afonso C.L."/>
            <person name="Miller P.J."/>
            <person name="Scott M.A."/>
            <person name="Spackman E."/>
            <person name="Goraichik I."/>
            <person name="Dimitrov K.M."/>
            <person name="Suarez D.L."/>
            <person name="Swayne D.E."/>
        </authorList>
    </citation>
    <scope>NUCLEOTIDE SEQUENCE [LARGE SCALE GENOMIC DNA]</scope>
    <source>
        <strain evidence="16 17">CECT 7691</strain>
    </source>
</reference>
<evidence type="ECO:0000256" key="12">
    <source>
        <dbReference type="ARBA" id="ARBA00023239"/>
    </source>
</evidence>
<comment type="pathway">
    <text evidence="5 14">Isoprenoid biosynthesis; isopentenyl diphosphate biosynthesis via DXP pathway; isopentenyl diphosphate from 1-deoxy-D-xylulose 5-phosphate: step 2/6.</text>
</comment>
<dbReference type="SUPFAM" id="SSF53448">
    <property type="entry name" value="Nucleotide-diphospho-sugar transferases"/>
    <property type="match status" value="1"/>
</dbReference>
<accession>A0A1Y5T617</accession>
<dbReference type="UniPathway" id="UPA00056">
    <property type="reaction ID" value="UER00093"/>
</dbReference>
<dbReference type="EC" id="4.6.1.12" evidence="14"/>
<feature type="binding site" evidence="14">
    <location>
        <position position="262"/>
    </location>
    <ligand>
        <name>a divalent metal cation</name>
        <dbReference type="ChEBI" id="CHEBI:60240"/>
    </ligand>
</feature>
<comment type="caution">
    <text evidence="14">Lacks conserved residue(s) required for the propagation of feature annotation.</text>
</comment>
<feature type="site" description="Transition state stabilizer" evidence="14">
    <location>
        <position position="353"/>
    </location>
</feature>
<feature type="binding site" evidence="14">
    <location>
        <begin position="228"/>
        <end position="230"/>
    </location>
    <ligand>
        <name>4-CDP-2-C-methyl-D-erythritol 2-phosphate</name>
        <dbReference type="ChEBI" id="CHEBI:57919"/>
    </ligand>
</feature>
<feature type="binding site" evidence="14">
    <location>
        <begin position="352"/>
        <end position="355"/>
    </location>
    <ligand>
        <name>4-CDP-2-C-methyl-D-erythritol 2-phosphate</name>
        <dbReference type="ChEBI" id="CHEBI:57919"/>
    </ligand>
</feature>
<dbReference type="Pfam" id="PF02542">
    <property type="entry name" value="YgbB"/>
    <property type="match status" value="1"/>
</dbReference>
<evidence type="ECO:0000256" key="9">
    <source>
        <dbReference type="ARBA" id="ARBA00022695"/>
    </source>
</evidence>
<evidence type="ECO:0000256" key="14">
    <source>
        <dbReference type="HAMAP-Rule" id="MF_01520"/>
    </source>
</evidence>
<gene>
    <name evidence="14 16" type="primary">ispDF</name>
    <name evidence="16" type="ORF">OCH7691_02319</name>
</gene>
<dbReference type="PANTHER" id="PTHR43181:SF1">
    <property type="entry name" value="2-C-METHYL-D-ERYTHRITOL 2,4-CYCLODIPHOSPHATE SYNTHASE, CHLOROPLASTIC"/>
    <property type="match status" value="1"/>
</dbReference>
<keyword evidence="8 14" id="KW-0808">Transferase</keyword>
<dbReference type="CDD" id="cd00554">
    <property type="entry name" value="MECDP_synthase"/>
    <property type="match status" value="1"/>
</dbReference>
<dbReference type="PROSITE" id="PS01295">
    <property type="entry name" value="ISPD"/>
    <property type="match status" value="1"/>
</dbReference>
<sequence length="381" mass="39718">MIVAAGRGTRVGAGRAKQYLPLAGEPMLRHAVRAFLGHPGIAGVRVVIHADDRAVYDTAVAGLDLAGPVTGGAERQDSVRAGLESLVEFAPTEVLIHDAARPLVEPALIDRCLAALKQHAAVLPVLAVADSLKRLDGDSVACDIDRAGLYRAQTPQGFRFATILDAHRRAAGGHHTDDASVAAAAGIAVHTVAGSERAFKVTTAEDLARAGRELGAGMADIRVGQGFDVHAFEAGDRVYLCGVEIPHEAALKGHSDADVGLHALTDALLGAIGDGDIGSHFLPSDPQWRGVASDRFLRHAGERVRAAGARITAVDVTLICEAPKVGPHREAMRARIADILGLEVGRVSVKATTTERLGFTGRREGIAAQALATVAFDGPAR</sequence>
<dbReference type="InterPro" id="IPR029044">
    <property type="entry name" value="Nucleotide-diphossugar_trans"/>
</dbReference>
<keyword evidence="17" id="KW-1185">Reference proteome</keyword>
<feature type="region of interest" description="2-C-methyl-D-erythritol 2,4-cyclodiphosphate synthase" evidence="14">
    <location>
        <begin position="222"/>
        <end position="381"/>
    </location>
</feature>
<feature type="binding site" evidence="14">
    <location>
        <position position="362"/>
    </location>
    <ligand>
        <name>4-CDP-2-C-methyl-D-erythritol 2-phosphate</name>
        <dbReference type="ChEBI" id="CHEBI:57919"/>
    </ligand>
</feature>
<comment type="similarity">
    <text evidence="6">Belongs to the IspF family.</text>
</comment>
<feature type="domain" description="2-C-methyl-D-erythritol 2,4-cyclodiphosphate synthase" evidence="15">
    <location>
        <begin position="221"/>
        <end position="374"/>
    </location>
</feature>
<comment type="similarity">
    <text evidence="7">Belongs to the IspD/TarI cytidylyltransferase family. IspD subfamily.</text>
</comment>
<keyword evidence="10 14" id="KW-0479">Metal-binding</keyword>
<dbReference type="GO" id="GO:0019288">
    <property type="term" value="P:isopentenyl diphosphate biosynthetic process, methylerythritol 4-phosphate pathway"/>
    <property type="evidence" value="ECO:0007669"/>
    <property type="project" value="UniProtKB-UniRule"/>
</dbReference>
<keyword evidence="13 14" id="KW-0511">Multifunctional enzyme</keyword>
<dbReference type="Proteomes" id="UP000193200">
    <property type="component" value="Unassembled WGS sequence"/>
</dbReference>
<dbReference type="InterPro" id="IPR026596">
    <property type="entry name" value="IspD/F"/>
</dbReference>
<dbReference type="GO" id="GO:0050518">
    <property type="term" value="F:2-C-methyl-D-erythritol 4-phosphate cytidylyltransferase activity"/>
    <property type="evidence" value="ECO:0007669"/>
    <property type="project" value="UniProtKB-UniRule"/>
</dbReference>
<evidence type="ECO:0000256" key="1">
    <source>
        <dbReference type="ARBA" id="ARBA00000200"/>
    </source>
</evidence>
<comment type="similarity">
    <text evidence="14">In the C-terminal section; belongs to the IspF family.</text>
</comment>
<dbReference type="CDD" id="cd02516">
    <property type="entry name" value="CDP-ME_synthetase"/>
    <property type="match status" value="1"/>
</dbReference>
<comment type="pathway">
    <text evidence="4 14">Isoprenoid biosynthesis; isopentenyl diphosphate biosynthesis via DXP pathway; isopentenyl diphosphate from 1-deoxy-D-xylulose 5-phosphate: step 4/6.</text>
</comment>
<comment type="catalytic activity">
    <reaction evidence="2 14">
        <text>2-C-methyl-D-erythritol 4-phosphate + CTP + H(+) = 4-CDP-2-C-methyl-D-erythritol + diphosphate</text>
        <dbReference type="Rhea" id="RHEA:13429"/>
        <dbReference type="ChEBI" id="CHEBI:15378"/>
        <dbReference type="ChEBI" id="CHEBI:33019"/>
        <dbReference type="ChEBI" id="CHEBI:37563"/>
        <dbReference type="ChEBI" id="CHEBI:57823"/>
        <dbReference type="ChEBI" id="CHEBI:58262"/>
        <dbReference type="EC" id="2.7.7.60"/>
    </reaction>
</comment>
<keyword evidence="11 14" id="KW-0414">Isoprene biosynthesis</keyword>
<evidence type="ECO:0000259" key="15">
    <source>
        <dbReference type="Pfam" id="PF02542"/>
    </source>
</evidence>
<dbReference type="GO" id="GO:0016114">
    <property type="term" value="P:terpenoid biosynthetic process"/>
    <property type="evidence" value="ECO:0007669"/>
    <property type="project" value="InterPro"/>
</dbReference>
<evidence type="ECO:0000256" key="6">
    <source>
        <dbReference type="ARBA" id="ARBA00008480"/>
    </source>
</evidence>
<evidence type="ECO:0000256" key="8">
    <source>
        <dbReference type="ARBA" id="ARBA00022679"/>
    </source>
</evidence>
<feature type="site" description="Positions MEP for the nucleophilic attack" evidence="14">
    <location>
        <position position="200"/>
    </location>
</feature>
<evidence type="ECO:0000313" key="16">
    <source>
        <dbReference type="EMBL" id="SLN54637.1"/>
    </source>
</evidence>
<dbReference type="EC" id="2.7.7.60" evidence="14"/>
<dbReference type="NCBIfam" id="TIGR00151">
    <property type="entry name" value="ispF"/>
    <property type="match status" value="1"/>
</dbReference>
<comment type="catalytic activity">
    <reaction evidence="1 14">
        <text>4-CDP-2-C-methyl-D-erythritol 2-phosphate = 2-C-methyl-D-erythritol 2,4-cyclic diphosphate + CMP</text>
        <dbReference type="Rhea" id="RHEA:23864"/>
        <dbReference type="ChEBI" id="CHEBI:57919"/>
        <dbReference type="ChEBI" id="CHEBI:58483"/>
        <dbReference type="ChEBI" id="CHEBI:60377"/>
        <dbReference type="EC" id="4.6.1.12"/>
    </reaction>
</comment>
<feature type="region of interest" description="2-C-methyl-D-erythritol 4-phosphate cytidylyltransferase" evidence="14">
    <location>
        <begin position="1"/>
        <end position="221"/>
    </location>
</feature>
<dbReference type="NCBIfam" id="NF006899">
    <property type="entry name" value="PRK09382.1"/>
    <property type="match status" value="1"/>
</dbReference>
<dbReference type="InterPro" id="IPR003526">
    <property type="entry name" value="MECDP_synthase"/>
</dbReference>
<feature type="binding site" evidence="14">
    <location>
        <position position="228"/>
    </location>
    <ligand>
        <name>a divalent metal cation</name>
        <dbReference type="ChEBI" id="CHEBI:60240"/>
    </ligand>
</feature>
<dbReference type="InterPro" id="IPR001228">
    <property type="entry name" value="IspD"/>
</dbReference>
<feature type="site" description="Positions MEP for the nucleophilic attack" evidence="14">
    <location>
        <position position="146"/>
    </location>
</feature>
<organism evidence="16 17">
    <name type="scientific">Oceanibacterium hippocampi</name>
    <dbReference type="NCBI Taxonomy" id="745714"/>
    <lineage>
        <taxon>Bacteria</taxon>
        <taxon>Pseudomonadati</taxon>
        <taxon>Pseudomonadota</taxon>
        <taxon>Alphaproteobacteria</taxon>
        <taxon>Sneathiellales</taxon>
        <taxon>Sneathiellaceae</taxon>
        <taxon>Oceanibacterium</taxon>
    </lineage>
</organism>